<dbReference type="GeneID" id="56031730"/>
<feature type="domain" description="DUF7344" evidence="1">
    <location>
        <begin position="27"/>
        <end position="104"/>
    </location>
</feature>
<organism evidence="2 3">
    <name type="scientific">Natrinema halophilum</name>
    <dbReference type="NCBI Taxonomy" id="1699371"/>
    <lineage>
        <taxon>Archaea</taxon>
        <taxon>Methanobacteriati</taxon>
        <taxon>Methanobacteriota</taxon>
        <taxon>Stenosarchaea group</taxon>
        <taxon>Halobacteria</taxon>
        <taxon>Halobacteriales</taxon>
        <taxon>Natrialbaceae</taxon>
        <taxon>Natrinema</taxon>
    </lineage>
</organism>
<dbReference type="Proteomes" id="UP000509241">
    <property type="component" value="Chromosome"/>
</dbReference>
<dbReference type="InterPro" id="IPR055768">
    <property type="entry name" value="DUF7344"/>
</dbReference>
<evidence type="ECO:0000313" key="2">
    <source>
        <dbReference type="EMBL" id="QLG47435.1"/>
    </source>
</evidence>
<dbReference type="KEGG" id="haly:HYG82_00525"/>
<proteinExistence type="predicted"/>
<evidence type="ECO:0000313" key="3">
    <source>
        <dbReference type="Proteomes" id="UP000509241"/>
    </source>
</evidence>
<keyword evidence="3" id="KW-1185">Reference proteome</keyword>
<dbReference type="Pfam" id="PF24035">
    <property type="entry name" value="DUF7344"/>
    <property type="match status" value="1"/>
</dbReference>
<accession>A0A7D5H4N1</accession>
<name>A0A7D5H4N1_9EURY</name>
<dbReference type="EMBL" id="CP058601">
    <property type="protein sequence ID" value="QLG47435.1"/>
    <property type="molecule type" value="Genomic_DNA"/>
</dbReference>
<dbReference type="OrthoDB" id="247722at2157"/>
<dbReference type="RefSeq" id="WP_179259178.1">
    <property type="nucleotide sequence ID" value="NZ_CP058601.1"/>
</dbReference>
<evidence type="ECO:0000259" key="1">
    <source>
        <dbReference type="Pfam" id="PF24035"/>
    </source>
</evidence>
<protein>
    <recommendedName>
        <fullName evidence="1">DUF7344 domain-containing protein</fullName>
    </recommendedName>
</protein>
<sequence length="123" mass="13472">MDDEQFEPDLFALRAAADELPVDDVLRLFADRHARYAVVYLIDNPTPTLEDLADVIAAKDATNESTIAAPADRNQIRTHLYHAILPRIEALGFITFETETNAVTGTDIPNAVADALGVTDRPP</sequence>
<reference evidence="2 3" key="1">
    <citation type="submission" date="2020-07" db="EMBL/GenBank/DDBJ databases">
        <authorList>
            <person name="Cui H."/>
        </authorList>
    </citation>
    <scope>NUCLEOTIDE SEQUENCE [LARGE SCALE GENOMIC DNA]</scope>
    <source>
        <strain evidence="2 3">YPL8</strain>
    </source>
</reference>
<dbReference type="AlphaFoldDB" id="A0A7D5H4N1"/>
<gene>
    <name evidence="2" type="ORF">HYG82_00525</name>
</gene>